<feature type="coiled-coil region" evidence="2">
    <location>
        <begin position="304"/>
        <end position="338"/>
    </location>
</feature>
<evidence type="ECO:0000256" key="2">
    <source>
        <dbReference type="SAM" id="Coils"/>
    </source>
</evidence>
<feature type="coiled-coil region" evidence="2">
    <location>
        <begin position="538"/>
        <end position="621"/>
    </location>
</feature>
<keyword evidence="1 2" id="KW-0175">Coiled coil</keyword>
<evidence type="ECO:0000313" key="5">
    <source>
        <dbReference type="Proteomes" id="UP001295444"/>
    </source>
</evidence>
<dbReference type="Pfam" id="PF17751">
    <property type="entry name" value="SKICH"/>
    <property type="match status" value="1"/>
</dbReference>
<name>A0AAD1SHS9_PELCU</name>
<dbReference type="EMBL" id="OW240917">
    <property type="protein sequence ID" value="CAH2301863.1"/>
    <property type="molecule type" value="Genomic_DNA"/>
</dbReference>
<dbReference type="AlphaFoldDB" id="A0AAD1SHS9"/>
<protein>
    <submittedName>
        <fullName evidence="4">Calcium-binding and coiled-coil domain-containing 2 isoform X1</fullName>
    </submittedName>
</protein>
<proteinExistence type="predicted"/>
<feature type="domain" description="SKICH" evidence="3">
    <location>
        <begin position="118"/>
        <end position="216"/>
    </location>
</feature>
<dbReference type="Proteomes" id="UP001295444">
    <property type="component" value="Chromosome 06"/>
</dbReference>
<evidence type="ECO:0000259" key="3">
    <source>
        <dbReference type="Pfam" id="PF17751"/>
    </source>
</evidence>
<dbReference type="PANTHER" id="PTHR31915">
    <property type="entry name" value="SKICH DOMAIN-CONTAINING PROTEIN"/>
    <property type="match status" value="1"/>
</dbReference>
<organism evidence="4 5">
    <name type="scientific">Pelobates cultripes</name>
    <name type="common">Western spadefoot toad</name>
    <dbReference type="NCBI Taxonomy" id="61616"/>
    <lineage>
        <taxon>Eukaryota</taxon>
        <taxon>Metazoa</taxon>
        <taxon>Chordata</taxon>
        <taxon>Craniata</taxon>
        <taxon>Vertebrata</taxon>
        <taxon>Euteleostomi</taxon>
        <taxon>Amphibia</taxon>
        <taxon>Batrachia</taxon>
        <taxon>Anura</taxon>
        <taxon>Pelobatoidea</taxon>
        <taxon>Pelobatidae</taxon>
        <taxon>Pelobates</taxon>
    </lineage>
</organism>
<dbReference type="Gene3D" id="2.60.40.2840">
    <property type="match status" value="1"/>
</dbReference>
<evidence type="ECO:0000256" key="1">
    <source>
        <dbReference type="ARBA" id="ARBA00023054"/>
    </source>
</evidence>
<dbReference type="InterPro" id="IPR051002">
    <property type="entry name" value="UBA_autophagy_assoc_protein"/>
</dbReference>
<dbReference type="InterPro" id="IPR041611">
    <property type="entry name" value="SKICH"/>
</dbReference>
<dbReference type="PANTHER" id="PTHR31915:SF14">
    <property type="entry name" value="CALCIUM-BINDING AND COILED-COIL DOMAIN-CONTAINING PROTEIN 2"/>
    <property type="match status" value="1"/>
</dbReference>
<feature type="coiled-coil region" evidence="2">
    <location>
        <begin position="411"/>
        <end position="512"/>
    </location>
</feature>
<sequence length="721" mass="83515">MRGSVGVVQEPSNCRQERLNLWDAYEGSADAHRVLDTVQVRLRVQFVIGCAPPALGPNIVRCSRFTGFCGVCSDLMTACFLNSDTFICDCTDLSSVYITMESPPTSIVVPTNTNFSLIIFNNVEKWYKINTDISCCYTYTEPFQPGRKDWIGIFKVGWKTTREYFTWIFVQSAEESTEKSVNFKAYYLPKDCEEYFQFCYVDENGEVRGASTPFQLCKEVEDDSDMLMVMPEEMVDKLQVEILDLKEKASSDQKTIENLQDTIKKLESKIKGLLIQLEPEKSRKITPEQPLELDKIQKQSDYTVQKLQSELKGMKQSLNESRLEKEHLQELLIQLESEMNRTNTPKQPLELDKIQKQCDDVVQKLQTELKGMEQLFNKSGLEKEHLQEVITAQEKKIAKLCVDLAMQEVAISELKEKSEVESQNMKHLQKENKNLQNDVEEQKAKTLEATEKLNKQLKSTEKKMSELQIDLHQQKIVNTAQQKALEKQNDTIAEQEARITQLSRQNKVHLETVETWKKRFQDAQNGQKLKDVKMKEEIRTVQQTHEQEKEHFQKLEDENAMLQKKLNEQKCREEEFNRQLKETQKALSILENKTDQQKHCILNLEEEVKGLECKNSLLDVEISHLKEVQKKNLEEIDFLHQIPHNNSACSPPSQGSSLFYGNPYEGDMYGISSGELQRHGGHVHSHQNSELQCKLCNQIFPEHQKQMFEDHLLCHELDNCP</sequence>
<feature type="coiled-coil region" evidence="2">
    <location>
        <begin position="242"/>
        <end position="276"/>
    </location>
</feature>
<reference evidence="4" key="1">
    <citation type="submission" date="2022-03" db="EMBL/GenBank/DDBJ databases">
        <authorList>
            <person name="Alioto T."/>
            <person name="Alioto T."/>
            <person name="Gomez Garrido J."/>
        </authorList>
    </citation>
    <scope>NUCLEOTIDE SEQUENCE</scope>
</reference>
<gene>
    <name evidence="4" type="ORF">PECUL_23A024460</name>
</gene>
<evidence type="ECO:0000313" key="4">
    <source>
        <dbReference type="EMBL" id="CAH2301863.1"/>
    </source>
</evidence>
<accession>A0AAD1SHS9</accession>
<keyword evidence="5" id="KW-1185">Reference proteome</keyword>